<comment type="caution">
    <text evidence="8">The sequence shown here is derived from an EMBL/GenBank/DDBJ whole genome shotgun (WGS) entry which is preliminary data.</text>
</comment>
<accession>A0A1X0QDL8</accession>
<evidence type="ECO:0000256" key="3">
    <source>
        <dbReference type="ARBA" id="ARBA00022692"/>
    </source>
</evidence>
<dbReference type="GO" id="GO:0005789">
    <property type="term" value="C:endoplasmic reticulum membrane"/>
    <property type="evidence" value="ECO:0007669"/>
    <property type="project" value="UniProtKB-SubCell"/>
</dbReference>
<keyword evidence="3 7" id="KW-0812">Transmembrane</keyword>
<evidence type="ECO:0000313" key="8">
    <source>
        <dbReference type="EMBL" id="ORD97878.1"/>
    </source>
</evidence>
<protein>
    <recommendedName>
        <fullName evidence="7">Post-GPI attachment to proteins factor 3</fullName>
    </recommendedName>
</protein>
<dbReference type="VEuPathDB" id="MicrosporidiaDB:HERIO_275"/>
<evidence type="ECO:0000313" key="9">
    <source>
        <dbReference type="Proteomes" id="UP000192356"/>
    </source>
</evidence>
<dbReference type="Proteomes" id="UP000192356">
    <property type="component" value="Unassembled WGS sequence"/>
</dbReference>
<keyword evidence="7" id="KW-0256">Endoplasmic reticulum</keyword>
<dbReference type="VEuPathDB" id="MicrosporidiaDB:A0H76_876"/>
<reference evidence="8 9" key="1">
    <citation type="journal article" date="2017" name="Environ. Microbiol.">
        <title>Decay of the glycolytic pathway and adaptation to intranuclear parasitism within Enterocytozoonidae microsporidia.</title>
        <authorList>
            <person name="Wiredu Boakye D."/>
            <person name="Jaroenlak P."/>
            <person name="Prachumwat A."/>
            <person name="Williams T.A."/>
            <person name="Bateman K.S."/>
            <person name="Itsathitphaisarn O."/>
            <person name="Sritunyalucksana K."/>
            <person name="Paszkiewicz K.H."/>
            <person name="Moore K.A."/>
            <person name="Stentiford G.D."/>
            <person name="Williams B.A."/>
        </authorList>
    </citation>
    <scope>NUCLEOTIDE SEQUENCE [LARGE SCALE GENOMIC DNA]</scope>
    <source>
        <strain evidence="8 9">GB1</strain>
    </source>
</reference>
<dbReference type="EMBL" id="LVKB01000007">
    <property type="protein sequence ID" value="ORD97878.1"/>
    <property type="molecule type" value="Genomic_DNA"/>
</dbReference>
<keyword evidence="6 7" id="KW-0472">Membrane</keyword>
<gene>
    <name evidence="8" type="ORF">HERIO_275</name>
</gene>
<dbReference type="PANTHER" id="PTHR13148:SF0">
    <property type="entry name" value="POST-GPI ATTACHMENT TO PROTEINS FACTOR 3"/>
    <property type="match status" value="1"/>
</dbReference>
<dbReference type="InterPro" id="IPR007217">
    <property type="entry name" value="Per1-like"/>
</dbReference>
<dbReference type="OrthoDB" id="419770at2759"/>
<evidence type="ECO:0000256" key="7">
    <source>
        <dbReference type="RuleBase" id="RU365066"/>
    </source>
</evidence>
<dbReference type="GO" id="GO:0006506">
    <property type="term" value="P:GPI anchor biosynthetic process"/>
    <property type="evidence" value="ECO:0007669"/>
    <property type="project" value="UniProtKB-KW"/>
</dbReference>
<feature type="transmembrane region" description="Helical" evidence="7">
    <location>
        <begin position="90"/>
        <end position="106"/>
    </location>
</feature>
<keyword evidence="9" id="KW-1185">Reference proteome</keyword>
<evidence type="ECO:0000256" key="6">
    <source>
        <dbReference type="ARBA" id="ARBA00023136"/>
    </source>
</evidence>
<comment type="function">
    <text evidence="7">Involved in the lipid remodeling steps of GPI-anchor maturation.</text>
</comment>
<comment type="similarity">
    <text evidence="7">Belongs to the PGAP3 family.</text>
</comment>
<keyword evidence="4" id="KW-0732">Signal</keyword>
<sequence>MKEKDNLFDKIIGRSLEEKIAIKEHLEDVKRNGYNYKRNGRWAFTLVFGFNEFVSSMFSILCFIINIILFKKYKKRILIKQKDIKQLIQFNYYISNLAYLSAFLFHCQETVFTRNADYCTAVLSILSFVLLKVIKLLIILKYKRVKWIYLVTIIIL</sequence>
<comment type="caution">
    <text evidence="7">Lacks conserved residue(s) required for the propagation of feature annotation.</text>
</comment>
<evidence type="ECO:0000256" key="4">
    <source>
        <dbReference type="ARBA" id="ARBA00022729"/>
    </source>
</evidence>
<dbReference type="PANTHER" id="PTHR13148">
    <property type="entry name" value="PER1-RELATED"/>
    <property type="match status" value="1"/>
</dbReference>
<dbReference type="AlphaFoldDB" id="A0A1X0QDL8"/>
<feature type="transmembrane region" description="Helical" evidence="7">
    <location>
        <begin position="42"/>
        <end position="69"/>
    </location>
</feature>
<evidence type="ECO:0000256" key="1">
    <source>
        <dbReference type="ARBA" id="ARBA00004127"/>
    </source>
</evidence>
<proteinExistence type="inferred from homology"/>
<dbReference type="Pfam" id="PF04080">
    <property type="entry name" value="Per1"/>
    <property type="match status" value="1"/>
</dbReference>
<name>A0A1X0QDL8_9MICR</name>
<feature type="transmembrane region" description="Helical" evidence="7">
    <location>
        <begin position="118"/>
        <end position="140"/>
    </location>
</feature>
<keyword evidence="2 7" id="KW-0337">GPI-anchor biosynthesis</keyword>
<evidence type="ECO:0000256" key="2">
    <source>
        <dbReference type="ARBA" id="ARBA00022502"/>
    </source>
</evidence>
<organism evidence="8 9">
    <name type="scientific">Hepatospora eriocheir</name>
    <dbReference type="NCBI Taxonomy" id="1081669"/>
    <lineage>
        <taxon>Eukaryota</taxon>
        <taxon>Fungi</taxon>
        <taxon>Fungi incertae sedis</taxon>
        <taxon>Microsporidia</taxon>
        <taxon>Hepatosporidae</taxon>
        <taxon>Hepatospora</taxon>
    </lineage>
</organism>
<dbReference type="GO" id="GO:0016788">
    <property type="term" value="F:hydrolase activity, acting on ester bonds"/>
    <property type="evidence" value="ECO:0007669"/>
    <property type="project" value="TreeGrafter"/>
</dbReference>
<keyword evidence="5 7" id="KW-1133">Transmembrane helix</keyword>
<evidence type="ECO:0000256" key="5">
    <source>
        <dbReference type="ARBA" id="ARBA00022989"/>
    </source>
</evidence>
<comment type="subcellular location">
    <subcellularLocation>
        <location evidence="1">Endomembrane system</location>
        <topology evidence="1">Multi-pass membrane protein</topology>
    </subcellularLocation>
    <subcellularLocation>
        <location evidence="7">Endoplasmic reticulum membrane</location>
        <topology evidence="7">Multi-pass membrane protein</topology>
    </subcellularLocation>
</comment>